<evidence type="ECO:0000256" key="6">
    <source>
        <dbReference type="RuleBase" id="RU364082"/>
    </source>
</evidence>
<dbReference type="InterPro" id="IPR036291">
    <property type="entry name" value="NAD(P)-bd_dom_sf"/>
</dbReference>
<dbReference type="Pfam" id="PF04321">
    <property type="entry name" value="RmlD_sub_bind"/>
    <property type="match status" value="1"/>
</dbReference>
<dbReference type="EC" id="1.1.1.133" evidence="3 6"/>
<evidence type="ECO:0000313" key="10">
    <source>
        <dbReference type="Proteomes" id="UP000758856"/>
    </source>
</evidence>
<proteinExistence type="inferred from homology"/>
<dbReference type="Proteomes" id="UP001143400">
    <property type="component" value="Unassembled WGS sequence"/>
</dbReference>
<comment type="cofactor">
    <cofactor evidence="6">
        <name>Mg(2+)</name>
        <dbReference type="ChEBI" id="CHEBI:18420"/>
    </cofactor>
    <text evidence="6">Binds 1 Mg(2+) ion per monomer.</text>
</comment>
<reference evidence="8" key="1">
    <citation type="journal article" date="2014" name="Int. J. Syst. Evol. Microbiol.">
        <title>Complete genome sequence of Corynebacterium casei LMG S-19264T (=DSM 44701T), isolated from a smear-ripened cheese.</title>
        <authorList>
            <consortium name="US DOE Joint Genome Institute (JGI-PGF)"/>
            <person name="Walter F."/>
            <person name="Albersmeier A."/>
            <person name="Kalinowski J."/>
            <person name="Ruckert C."/>
        </authorList>
    </citation>
    <scope>NUCLEOTIDE SEQUENCE</scope>
    <source>
        <strain evidence="8">VKM B-1606</strain>
    </source>
</reference>
<evidence type="ECO:0000259" key="7">
    <source>
        <dbReference type="Pfam" id="PF04321"/>
    </source>
</evidence>
<reference evidence="9 10" key="2">
    <citation type="submission" date="2021-01" db="EMBL/GenBank/DDBJ databases">
        <title>Genomic Encyclopedia of Type Strains, Phase IV (KMG-IV): sequencing the most valuable type-strain genomes for metagenomic binning, comparative biology and taxonomic classification.</title>
        <authorList>
            <person name="Goeker M."/>
        </authorList>
    </citation>
    <scope>NUCLEOTIDE SEQUENCE [LARGE SCALE GENOMIC DNA]</scope>
    <source>
        <strain evidence="9 10">DSM 6130</strain>
    </source>
</reference>
<evidence type="ECO:0000313" key="9">
    <source>
        <dbReference type="EMBL" id="MBM7850994.1"/>
    </source>
</evidence>
<evidence type="ECO:0000256" key="2">
    <source>
        <dbReference type="ARBA" id="ARBA00010944"/>
    </source>
</evidence>
<evidence type="ECO:0000313" key="11">
    <source>
        <dbReference type="Proteomes" id="UP001143400"/>
    </source>
</evidence>
<evidence type="ECO:0000313" key="8">
    <source>
        <dbReference type="EMBL" id="GLK54052.1"/>
    </source>
</evidence>
<dbReference type="PANTHER" id="PTHR10491">
    <property type="entry name" value="DTDP-4-DEHYDRORHAMNOSE REDUCTASE"/>
    <property type="match status" value="1"/>
</dbReference>
<dbReference type="AlphaFoldDB" id="A0A9W6IQY4"/>
<evidence type="ECO:0000256" key="1">
    <source>
        <dbReference type="ARBA" id="ARBA00004781"/>
    </source>
</evidence>
<dbReference type="Gene3D" id="3.40.50.720">
    <property type="entry name" value="NAD(P)-binding Rossmann-like Domain"/>
    <property type="match status" value="1"/>
</dbReference>
<sequence length="285" mass="30459">MTLLVFGSTGQVARELALVAPNARFVGRNEADLADPAACARLIRDARPDAVINAAAWTAVDLAEAQEAAARVVNGEAPGLMAQACAELGAPFVHISTDYVFSGDGEAAWREDDATAPINAYGRSKRLGEEQVLRRGGRCAILRSSWVFSRFGANFVRTMLRAGEGRPALRVVNDQIGGPTPASAVARACLDLAARLREPAPRTGLYHLAGAPDVSWAGFASAIFEAAAMECEVVGVPSSDWPRPARRPSNSRLDCDRIRRHLGVQRPDWRSALGPIVAHLRTDDA</sequence>
<gene>
    <name evidence="8" type="primary">rmlD/rfbD</name>
    <name evidence="8" type="ORF">GCM10008170_00710</name>
    <name evidence="9" type="ORF">JOD31_001219</name>
</gene>
<comment type="caution">
    <text evidence="8">The sequence shown here is derived from an EMBL/GenBank/DDBJ whole genome shotgun (WGS) entry which is preliminary data.</text>
</comment>
<protein>
    <recommendedName>
        <fullName evidence="4 6">dTDP-4-dehydrorhamnose reductase</fullName>
        <ecNumber evidence="3 6">1.1.1.133</ecNumber>
    </recommendedName>
</protein>
<keyword evidence="6" id="KW-0521">NADP</keyword>
<accession>A0A9W6IQY4</accession>
<comment type="pathway">
    <text evidence="1 6">Carbohydrate biosynthesis; dTDP-L-rhamnose biosynthesis.</text>
</comment>
<dbReference type="GO" id="GO:0008831">
    <property type="term" value="F:dTDP-4-dehydrorhamnose reductase activity"/>
    <property type="evidence" value="ECO:0007669"/>
    <property type="project" value="UniProtKB-EC"/>
</dbReference>
<reference evidence="8" key="3">
    <citation type="submission" date="2023-01" db="EMBL/GenBank/DDBJ databases">
        <authorList>
            <person name="Sun Q."/>
            <person name="Evtushenko L."/>
        </authorList>
    </citation>
    <scope>NUCLEOTIDE SEQUENCE</scope>
    <source>
        <strain evidence="8">VKM B-1606</strain>
    </source>
</reference>
<dbReference type="NCBIfam" id="TIGR01214">
    <property type="entry name" value="rmlD"/>
    <property type="match status" value="1"/>
</dbReference>
<feature type="domain" description="RmlD-like substrate binding" evidence="7">
    <location>
        <begin position="1"/>
        <end position="280"/>
    </location>
</feature>
<dbReference type="PANTHER" id="PTHR10491:SF4">
    <property type="entry name" value="METHIONINE ADENOSYLTRANSFERASE 2 SUBUNIT BETA"/>
    <property type="match status" value="1"/>
</dbReference>
<comment type="similarity">
    <text evidence="2 6">Belongs to the dTDP-4-dehydrorhamnose reductase family.</text>
</comment>
<name>A0A9W6IQY4_9HYPH</name>
<dbReference type="Proteomes" id="UP000758856">
    <property type="component" value="Unassembled WGS sequence"/>
</dbReference>
<keyword evidence="10" id="KW-1185">Reference proteome</keyword>
<evidence type="ECO:0000256" key="3">
    <source>
        <dbReference type="ARBA" id="ARBA00012929"/>
    </source>
</evidence>
<keyword evidence="6 9" id="KW-0560">Oxidoreductase</keyword>
<evidence type="ECO:0000256" key="4">
    <source>
        <dbReference type="ARBA" id="ARBA00017099"/>
    </source>
</evidence>
<comment type="catalytic activity">
    <reaction evidence="5 6">
        <text>dTDP-beta-L-rhamnose + NADP(+) = dTDP-4-dehydro-beta-L-rhamnose + NADPH + H(+)</text>
        <dbReference type="Rhea" id="RHEA:21796"/>
        <dbReference type="ChEBI" id="CHEBI:15378"/>
        <dbReference type="ChEBI" id="CHEBI:57510"/>
        <dbReference type="ChEBI" id="CHEBI:57783"/>
        <dbReference type="ChEBI" id="CHEBI:58349"/>
        <dbReference type="ChEBI" id="CHEBI:62830"/>
        <dbReference type="EC" id="1.1.1.133"/>
    </reaction>
</comment>
<dbReference type="RefSeq" id="WP_204949424.1">
    <property type="nucleotide sequence ID" value="NZ_BSFF01000001.1"/>
</dbReference>
<dbReference type="InterPro" id="IPR005913">
    <property type="entry name" value="dTDP_dehydrorham_reduct"/>
</dbReference>
<dbReference type="InterPro" id="IPR029903">
    <property type="entry name" value="RmlD-like-bd"/>
</dbReference>
<comment type="function">
    <text evidence="6">Catalyzes the reduction of dTDP-6-deoxy-L-lyxo-4-hexulose to yield dTDP-L-rhamnose.</text>
</comment>
<dbReference type="EMBL" id="JAFBCY010000002">
    <property type="protein sequence ID" value="MBM7850994.1"/>
    <property type="molecule type" value="Genomic_DNA"/>
</dbReference>
<dbReference type="SUPFAM" id="SSF51735">
    <property type="entry name" value="NAD(P)-binding Rossmann-fold domains"/>
    <property type="match status" value="1"/>
</dbReference>
<organism evidence="8 11">
    <name type="scientific">Methylopila capsulata</name>
    <dbReference type="NCBI Taxonomy" id="61654"/>
    <lineage>
        <taxon>Bacteria</taxon>
        <taxon>Pseudomonadati</taxon>
        <taxon>Pseudomonadota</taxon>
        <taxon>Alphaproteobacteria</taxon>
        <taxon>Hyphomicrobiales</taxon>
        <taxon>Methylopilaceae</taxon>
        <taxon>Methylopila</taxon>
    </lineage>
</organism>
<dbReference type="EMBL" id="BSFF01000001">
    <property type="protein sequence ID" value="GLK54052.1"/>
    <property type="molecule type" value="Genomic_DNA"/>
</dbReference>
<dbReference type="CDD" id="cd05254">
    <property type="entry name" value="dTDP_HR_like_SDR_e"/>
    <property type="match status" value="1"/>
</dbReference>
<dbReference type="Gene3D" id="3.90.25.10">
    <property type="entry name" value="UDP-galactose 4-epimerase, domain 1"/>
    <property type="match status" value="1"/>
</dbReference>
<evidence type="ECO:0000256" key="5">
    <source>
        <dbReference type="ARBA" id="ARBA00048200"/>
    </source>
</evidence>